<gene>
    <name evidence="4" type="ORF">B0T11DRAFT_271713</name>
</gene>
<dbReference type="InterPro" id="IPR022742">
    <property type="entry name" value="Hydrolase_4"/>
</dbReference>
<sequence>MPQSVQNTTPEVIYAPDTAAQVGNFQAKPSPLTIAADILSRMLTVTVAPRDVALVSTTVITTLSVFFFLRYVLYPKWRKVIPSPMRASFPKVSPESLAKQVYHPEVLPGARDVKTPYGTIRVYEFGNQNGPKVLMIHGISTPCITLAPLAESLAARGCRVMVLDLFGRGFSDGVGDLPHDERLYTTNILLALASSPLPWTGDRAFKLIGYSLGGALAASFATTFPNLIDSLVLLAPAGLIRAADFGVMARVMFRSGLVPERILAMATKKRLQRPIAATTKPRARPSLKQETSATEQIAEVAISETSAAEVPPQETPLEIRVDEYVRWMVTHHAGFVPAFMSCIRHAPLTDQHPTWETLGQVMGAGRVAVLLGEKDEIIDWCDYERDGLPLLGGRERVHWKVLGGSHDFVMTHVDDILREMKTAWSMGGTEHDGRCRHLKGRSSAANLSA</sequence>
<keyword evidence="2" id="KW-0472">Membrane</keyword>
<dbReference type="GO" id="GO:0016787">
    <property type="term" value="F:hydrolase activity"/>
    <property type="evidence" value="ECO:0007669"/>
    <property type="project" value="UniProtKB-KW"/>
</dbReference>
<keyword evidence="2" id="KW-0812">Transmembrane</keyword>
<proteinExistence type="predicted"/>
<evidence type="ECO:0000256" key="2">
    <source>
        <dbReference type="SAM" id="Phobius"/>
    </source>
</evidence>
<comment type="caution">
    <text evidence="4">The sequence shown here is derived from an EMBL/GenBank/DDBJ whole genome shotgun (WGS) entry which is preliminary data.</text>
</comment>
<keyword evidence="4" id="KW-0378">Hydrolase</keyword>
<accession>A0A8K0X9A2</accession>
<dbReference type="SUPFAM" id="SSF53474">
    <property type="entry name" value="alpha/beta-Hydrolases"/>
    <property type="match status" value="1"/>
</dbReference>
<dbReference type="PANTHER" id="PTHR43798">
    <property type="entry name" value="MONOACYLGLYCEROL LIPASE"/>
    <property type="match status" value="1"/>
</dbReference>
<evidence type="ECO:0000313" key="4">
    <source>
        <dbReference type="EMBL" id="KAH7376159.1"/>
    </source>
</evidence>
<dbReference type="PRINTS" id="PR00111">
    <property type="entry name" value="ABHYDROLASE"/>
</dbReference>
<dbReference type="Pfam" id="PF12146">
    <property type="entry name" value="Hydrolase_4"/>
    <property type="match status" value="1"/>
</dbReference>
<dbReference type="PANTHER" id="PTHR43798:SF33">
    <property type="entry name" value="HYDROLASE, PUTATIVE (AFU_ORTHOLOGUE AFUA_2G14860)-RELATED"/>
    <property type="match status" value="1"/>
</dbReference>
<evidence type="ECO:0000259" key="3">
    <source>
        <dbReference type="Pfam" id="PF12146"/>
    </source>
</evidence>
<dbReference type="OrthoDB" id="408373at2759"/>
<dbReference type="Gene3D" id="3.40.50.1820">
    <property type="entry name" value="alpha/beta hydrolase"/>
    <property type="match status" value="1"/>
</dbReference>
<dbReference type="InterPro" id="IPR000073">
    <property type="entry name" value="AB_hydrolase_1"/>
</dbReference>
<evidence type="ECO:0000256" key="1">
    <source>
        <dbReference type="SAM" id="MobiDB-lite"/>
    </source>
</evidence>
<dbReference type="Proteomes" id="UP000813385">
    <property type="component" value="Unassembled WGS sequence"/>
</dbReference>
<feature type="transmembrane region" description="Helical" evidence="2">
    <location>
        <begin position="52"/>
        <end position="73"/>
    </location>
</feature>
<keyword evidence="5" id="KW-1185">Reference proteome</keyword>
<evidence type="ECO:0000313" key="5">
    <source>
        <dbReference type="Proteomes" id="UP000813385"/>
    </source>
</evidence>
<dbReference type="InterPro" id="IPR050266">
    <property type="entry name" value="AB_hydrolase_sf"/>
</dbReference>
<name>A0A8K0X9A2_9PEZI</name>
<reference evidence="4" key="1">
    <citation type="journal article" date="2021" name="Nat. Commun.">
        <title>Genetic determinants of endophytism in the Arabidopsis root mycobiome.</title>
        <authorList>
            <person name="Mesny F."/>
            <person name="Miyauchi S."/>
            <person name="Thiergart T."/>
            <person name="Pickel B."/>
            <person name="Atanasova L."/>
            <person name="Karlsson M."/>
            <person name="Huettel B."/>
            <person name="Barry K.W."/>
            <person name="Haridas S."/>
            <person name="Chen C."/>
            <person name="Bauer D."/>
            <person name="Andreopoulos W."/>
            <person name="Pangilinan J."/>
            <person name="LaButti K."/>
            <person name="Riley R."/>
            <person name="Lipzen A."/>
            <person name="Clum A."/>
            <person name="Drula E."/>
            <person name="Henrissat B."/>
            <person name="Kohler A."/>
            <person name="Grigoriev I.V."/>
            <person name="Martin F.M."/>
            <person name="Hacquard S."/>
        </authorList>
    </citation>
    <scope>NUCLEOTIDE SEQUENCE</scope>
    <source>
        <strain evidence="4">MPI-CAGE-AT-0016</strain>
    </source>
</reference>
<feature type="region of interest" description="Disordered" evidence="1">
    <location>
        <begin position="429"/>
        <end position="449"/>
    </location>
</feature>
<dbReference type="InterPro" id="IPR029058">
    <property type="entry name" value="AB_hydrolase_fold"/>
</dbReference>
<dbReference type="AlphaFoldDB" id="A0A8K0X9A2"/>
<organism evidence="4 5">
    <name type="scientific">Plectosphaerella cucumerina</name>
    <dbReference type="NCBI Taxonomy" id="40658"/>
    <lineage>
        <taxon>Eukaryota</taxon>
        <taxon>Fungi</taxon>
        <taxon>Dikarya</taxon>
        <taxon>Ascomycota</taxon>
        <taxon>Pezizomycotina</taxon>
        <taxon>Sordariomycetes</taxon>
        <taxon>Hypocreomycetidae</taxon>
        <taxon>Glomerellales</taxon>
        <taxon>Plectosphaerellaceae</taxon>
        <taxon>Plectosphaerella</taxon>
    </lineage>
</organism>
<dbReference type="GO" id="GO:0016020">
    <property type="term" value="C:membrane"/>
    <property type="evidence" value="ECO:0007669"/>
    <property type="project" value="TreeGrafter"/>
</dbReference>
<keyword evidence="2" id="KW-1133">Transmembrane helix</keyword>
<feature type="domain" description="Serine aminopeptidase S33" evidence="3">
    <location>
        <begin position="132"/>
        <end position="248"/>
    </location>
</feature>
<protein>
    <submittedName>
        <fullName evidence="4">Alpha/Beta hydrolase protein</fullName>
    </submittedName>
</protein>
<dbReference type="EMBL" id="JAGPXD010000001">
    <property type="protein sequence ID" value="KAH7376159.1"/>
    <property type="molecule type" value="Genomic_DNA"/>
</dbReference>